<dbReference type="PANTHER" id="PTHR31344">
    <property type="entry name" value="NUCLEAR PORE COMPLEX PROTEIN NUP205"/>
    <property type="match status" value="1"/>
</dbReference>
<evidence type="ECO:0000256" key="4">
    <source>
        <dbReference type="ARBA" id="ARBA00023242"/>
    </source>
</evidence>
<evidence type="ECO:0000256" key="1">
    <source>
        <dbReference type="ARBA" id="ARBA00004123"/>
    </source>
</evidence>
<comment type="subcellular location">
    <subcellularLocation>
        <location evidence="1">Nucleus</location>
    </subcellularLocation>
</comment>
<evidence type="ECO:0000256" key="3">
    <source>
        <dbReference type="ARBA" id="ARBA00022448"/>
    </source>
</evidence>
<evidence type="ECO:0008006" key="7">
    <source>
        <dbReference type="Google" id="ProtNLM"/>
    </source>
</evidence>
<feature type="region of interest" description="Disordered" evidence="5">
    <location>
        <begin position="1122"/>
        <end position="1143"/>
    </location>
</feature>
<proteinExistence type="inferred from homology"/>
<feature type="compositionally biased region" description="Acidic residues" evidence="5">
    <location>
        <begin position="1122"/>
        <end position="1135"/>
    </location>
</feature>
<dbReference type="GO" id="GO:0044611">
    <property type="term" value="C:nuclear pore inner ring"/>
    <property type="evidence" value="ECO:0007669"/>
    <property type="project" value="TreeGrafter"/>
</dbReference>
<dbReference type="EMBL" id="JARGDH010000001">
    <property type="protein sequence ID" value="KAL0280138.1"/>
    <property type="molecule type" value="Genomic_DNA"/>
</dbReference>
<protein>
    <recommendedName>
        <fullName evidence="7">Nuclear pore complex protein Nup205</fullName>
    </recommendedName>
</protein>
<evidence type="ECO:0000313" key="6">
    <source>
        <dbReference type="EMBL" id="KAL0280138.1"/>
    </source>
</evidence>
<organism evidence="6">
    <name type="scientific">Menopon gallinae</name>
    <name type="common">poultry shaft louse</name>
    <dbReference type="NCBI Taxonomy" id="328185"/>
    <lineage>
        <taxon>Eukaryota</taxon>
        <taxon>Metazoa</taxon>
        <taxon>Ecdysozoa</taxon>
        <taxon>Arthropoda</taxon>
        <taxon>Hexapoda</taxon>
        <taxon>Insecta</taxon>
        <taxon>Pterygota</taxon>
        <taxon>Neoptera</taxon>
        <taxon>Paraneoptera</taxon>
        <taxon>Psocodea</taxon>
        <taxon>Troctomorpha</taxon>
        <taxon>Phthiraptera</taxon>
        <taxon>Amblycera</taxon>
        <taxon>Menoponidae</taxon>
        <taxon>Menopon</taxon>
    </lineage>
</organism>
<comment type="similarity">
    <text evidence="2">Belongs to the NUP186/NUP192/NUP205 family.</text>
</comment>
<name>A0AAW2IEA3_9NEOP</name>
<dbReference type="PANTHER" id="PTHR31344:SF0">
    <property type="entry name" value="NUCLEAR PORE COMPLEX PROTEIN NUP205"/>
    <property type="match status" value="1"/>
</dbReference>
<dbReference type="GO" id="GO:0006999">
    <property type="term" value="P:nuclear pore organization"/>
    <property type="evidence" value="ECO:0007669"/>
    <property type="project" value="TreeGrafter"/>
</dbReference>
<gene>
    <name evidence="6" type="ORF">PYX00_001520</name>
</gene>
<dbReference type="Pfam" id="PF11894">
    <property type="entry name" value="Nup192"/>
    <property type="match status" value="1"/>
</dbReference>
<evidence type="ECO:0000256" key="2">
    <source>
        <dbReference type="ARBA" id="ARBA00005892"/>
    </source>
</evidence>
<sequence>MSNDMEKSFDMWSPYKELLLNVESVLSKTEGPVPTRFIELLKRHKQNFITLLKNPPKNAKSREELKKGATSEGINLPEVGHQILSKDLVDEALILSDMYNLNEIMALDLLCVAQAQMPYHPGLTRGLVAVILYYDGRKSLTLALQSLVSARKGFNFSLNCSEAIIDYVTEYTDELMKDGLIPRLLDLIESLDLCKEIELLQQNRALGGPKHHKQVVDLFKSIKQNLALTAFSWAAQCGLPMESTLKLIHLLKTTQIQEEPTGGVDDVTLILEMTLLYALDSSILQRYEDDDDAVKSYPMFSDKNFVPTVTKELTSNSKWKSNGLQALASLGWGVSLANLKQYPQVLSNSSEFKDKDESVVENAIEGKVFEFLNRTFFENALIHQEEWVTRRLHQLLTDFIILLPSKIAEIKKKGEESSRMTQMFTQQGVEPPDSLSHHFENLLMAISNLYAKDPYNLKLCLDYWCPSDIQTSYRSQPRQVSLFRFIKMAGETIPSLFFVPYLKMLCSLSSCPQAARHCYNLLRQDGQSLVSATISWDHFFNSINRYFSNLRQEHPPTNDTVYRHRGFPKGITAQEIQGLHAVLAVIRMVAEKDEFSRMALCENPNWSPLTVLLGLVSCSVPIVLKADLLNTLAALARTPATAATLWLNLEASQILITIPSTSSYTPRGIKTELDEIESRNEEFPLTRALLHLLDVLTDVPVPRLLGAGTRTPGFDPYLHFVIDSVFLKYNNRSYKNPEEKWLIAMSCLKLLVKFLNQYEPRSEDFFGVRVEIQGGGTVPINPPPGYHVMINLNNKSELLRLVLQLIDEGIHQLESYSTFPGKEALENSTLCCLELIDTALTLQPKFLSLVTNAGVSLLLVGLSKLLLGVNPRTSKTDHMLNITKFVMFSDWLPQHAYHAVRILSVIASQPSTQIHLVGLFTATPTLKTEIRHGFVECLEADDDDGEVDDEDDLGVRSKTKETILKLLQQSLNLSSPNIALYLIGFDPNKDSRKMIFQHPGIMQTPRTVLHSLLKMLNDGIKARTGALAVSPKPKLLEVGYCLLYQLCSNIKTSEPILRFLRSFHEFLPRHIACLPFKPHKNSSERNQMAWLLKILAIELKICSANKQYSQLELLVNPLVGDQSDDDGRSEDDESDNQSIFNPRVLDPDFAQSFNSSTSGQKRNDQRFLRILNLINFNSETINQPEWEFFDATEIEVIMSRCEVQVNQALRLVDVKKLYKLLMDELAAIQGSSTASQRQLILNEIREVCEYAVNKNKLWTKATATTHLMEAWRQVTEIIFAVTPQETLQNDYRQELIIDTLHILLYKVISAEILVPEIASLSSGVIILLLVNLRQCQALESREGKDITSRRNDDTGEITIMLSTLQANSNTLKSILCGILQWIINSGTASQKLRANLYGSLLNFLYITCLDVNEDGEEDYEDGDSLYATRLDSSRYRIPNGSENGLRKVVLRVLANFGENLADALCHDCTGGHDICRMLALSCLDVLIELDSFTSWVRFLSARGYLQHLIDSLLESDDELVEICANDRVSSLRPLYVYESKLVLLSRIASTRDGAILLIEQNAVNCLSSMKVFDIHPKPLLPEEIKIETDFIPSQTERFQQVLFPALNLFDTIITSLGTENRSSNEAIVHFLLCHGDMVASILRTASPRAPLSSLKEVARLTSVIARSSDIGSLEDAVQFFDVDRKHGAHSPYLLKTLMLDLIQRFVITELLVQDIWDMNSLSSKAESPTFFDSRTEDKIDTILQIFQIACNLMMHVRTVISSKDKVDYRATEPVFWPGLIDQQTIDGRSGGRGNGENPLLGYTVMQLTECVSHYHREASTLSQLHRKLAAVPNMTSSELQQFLPETPLTSEMNALSENRFAATKIIKKRLEQKTLELEYCSFLIENCLYIIWSHLDFFMLRALPKPKPGLDFDLSKSILGSTVSSKETSLMSVTCQDIAILKNGLIGIFDENFSKKLIATKDDNAKEKENKEFVNALLRRIKRLIQFVPMK</sequence>
<dbReference type="GO" id="GO:0017056">
    <property type="term" value="F:structural constituent of nuclear pore"/>
    <property type="evidence" value="ECO:0007669"/>
    <property type="project" value="TreeGrafter"/>
</dbReference>
<dbReference type="InterPro" id="IPR021827">
    <property type="entry name" value="Nup186/Nup192/Nup205"/>
</dbReference>
<comment type="caution">
    <text evidence="6">The sequence shown here is derived from an EMBL/GenBank/DDBJ whole genome shotgun (WGS) entry which is preliminary data.</text>
</comment>
<evidence type="ECO:0000256" key="5">
    <source>
        <dbReference type="SAM" id="MobiDB-lite"/>
    </source>
</evidence>
<reference evidence="6" key="1">
    <citation type="journal article" date="2024" name="Gigascience">
        <title>Chromosome-level genome of the poultry shaft louse Menopon gallinae provides insight into the host-switching and adaptive evolution of parasitic lice.</title>
        <authorList>
            <person name="Xu Y."/>
            <person name="Ma L."/>
            <person name="Liu S."/>
            <person name="Liang Y."/>
            <person name="Liu Q."/>
            <person name="He Z."/>
            <person name="Tian L."/>
            <person name="Duan Y."/>
            <person name="Cai W."/>
            <person name="Li H."/>
            <person name="Song F."/>
        </authorList>
    </citation>
    <scope>NUCLEOTIDE SEQUENCE</scope>
    <source>
        <strain evidence="6">Cailab_2023a</strain>
    </source>
</reference>
<keyword evidence="4" id="KW-0539">Nucleus</keyword>
<accession>A0AAW2IEA3</accession>
<keyword evidence="3" id="KW-0813">Transport</keyword>